<dbReference type="SUPFAM" id="SSF54160">
    <property type="entry name" value="Chromo domain-like"/>
    <property type="match status" value="2"/>
</dbReference>
<name>A0AAD5Y1F9_9FUNG</name>
<gene>
    <name evidence="13" type="ORF">HK099_003762</name>
</gene>
<dbReference type="Proteomes" id="UP001211065">
    <property type="component" value="Unassembled WGS sequence"/>
</dbReference>
<evidence type="ECO:0000256" key="8">
    <source>
        <dbReference type="ARBA" id="ARBA00023242"/>
    </source>
</evidence>
<feature type="domain" description="Helicase ATP-binding" evidence="11">
    <location>
        <begin position="583"/>
        <end position="750"/>
    </location>
</feature>
<dbReference type="InterPro" id="IPR001650">
    <property type="entry name" value="Helicase_C-like"/>
</dbReference>
<evidence type="ECO:0000256" key="5">
    <source>
        <dbReference type="ARBA" id="ARBA00022801"/>
    </source>
</evidence>
<keyword evidence="9" id="KW-0175">Coiled coil</keyword>
<evidence type="ECO:0000256" key="4">
    <source>
        <dbReference type="ARBA" id="ARBA00022771"/>
    </source>
</evidence>
<dbReference type="Pfam" id="PF00176">
    <property type="entry name" value="SNF2-rel_dom"/>
    <property type="match status" value="1"/>
</dbReference>
<evidence type="ECO:0000256" key="1">
    <source>
        <dbReference type="ARBA" id="ARBA00004123"/>
    </source>
</evidence>
<dbReference type="GO" id="GO:0003677">
    <property type="term" value="F:DNA binding"/>
    <property type="evidence" value="ECO:0007669"/>
    <property type="project" value="TreeGrafter"/>
</dbReference>
<keyword evidence="7" id="KW-0067">ATP-binding</keyword>
<dbReference type="CDD" id="cd15489">
    <property type="entry name" value="PHD_SF"/>
    <property type="match status" value="1"/>
</dbReference>
<evidence type="ECO:0000256" key="6">
    <source>
        <dbReference type="ARBA" id="ARBA00022833"/>
    </source>
</evidence>
<evidence type="ECO:0000313" key="14">
    <source>
        <dbReference type="Proteomes" id="UP001211065"/>
    </source>
</evidence>
<keyword evidence="5" id="KW-0378">Hydrolase</keyword>
<dbReference type="SMART" id="SM00487">
    <property type="entry name" value="DEXDc"/>
    <property type="match status" value="1"/>
</dbReference>
<dbReference type="InterPro" id="IPR000330">
    <property type="entry name" value="SNF2_N"/>
</dbReference>
<dbReference type="Gene3D" id="3.40.50.300">
    <property type="entry name" value="P-loop containing nucleotide triphosphate hydrolases"/>
    <property type="match status" value="1"/>
</dbReference>
<evidence type="ECO:0000259" key="11">
    <source>
        <dbReference type="PROSITE" id="PS51192"/>
    </source>
</evidence>
<sequence length="1671" mass="192308">MDNYPNKILESKVSTSGKIKFLISWDDGSETWVSKVALTNYQDLINEFLQVNATTLEERRSYNTVKEIETLSETASLRNYSSIDDANKHVNIFKESKNGLVDDRSKRKSESKQENESKVNDFSRSRNEKVKRRLEDSDSEDISQYDDDDEFELTQAKKKKKSRILVKNLKSVPFKSLHWNKCNICGGSHKYNKIDELEGDSGSLLACLKCTASVHENCQTKAFKKKSGQNTSFVCRHCSMAEPCCHYCRMIQPPRSCEIVEEHVSKAEVFDERKVLFRCYRCGTLAHMKCLVYQYFKKVQNGDDFDGDLQKGSPDYFCKFFECVNCTVFNESVEVILTWKDMNLMRNNTISPVENEVFPTDVEREYFVKFKNLSHLHNKWVPEFWLQNIKNGHSIIVRFKKMVLQELEEAKLFHFTGKKHSVWPKSEADAVDQDWITVEKILDVDYIEGAYISTNTKKLQSEKDNSRDFLEEPDDDELEIPPVVDIDRVLVKWIGLPYESSTWEDFPVEEDDVLYDEKEIKIRSFFRNSLNLKYNTYVKSTVLAHKVPNGKKIKNFTEFKKQPYTLSGGTLKDYQLAGFNWLLYQWHKDIPSILADDMGLGKTIQIICLISFLCLHYKKWPYLIVAPTTTIGNWMREFSIWAPNLICVAFAGSNKAKKLIKDEVFDNKFNLKCHVVICNYDNINDDTSFFKKKTWEILCCDEGHRLKNDQAKTFQNLINIPSKHKILLTGTPLQNNIKELFNLMNFLDPHEFEDANEWIKHFGNDLNSEKLIQLHEVEILVPVGLTTLQKKLYKALLRKNFSVLKHIGAKLNQQDTEKLKATPLHNILMELRKLCGHPYLLEQIDPDNKLSDEEYKHLLIEASGKLQLLSKMLPKLKEQGHRVLIFTQFKIVLNILEEFLEMSKFEYCRLDGDTPSLARTDLIETFNSPLSSKFVFLLTTRTGGVGVNLVSADTIIIYDADWNPHQDLQAVARAHRIGQKNNVFVYKLFCKGCVEERIIDIGRKKLVLDHLIVESMDSQYIDTEEISSIIKFGAAAIFNDQNSAESNNDILKYDDDSVDKLLDRETLLKNEMELEKAQLEEEEAKFNNADAKSVRGFSFSKVWTLDSENTDEVVNKSEADKQPSEDLKQDDEFWETFLGKEANSPEKLLEEVKYLSKRKRRNINYSEALPKNQTNLKTASDDIAEDDEDEFLQEEKENSSESEDIEEFDSEDIPNTTAQTKISKYVADFLIDELSSSSFELGGKPLELITNNYANILHKVVQLSESSKFVSQSFKCWLCQGSYHCFNECVLKNNLEYLQQQLIFYENNLGAPNSQNRILIINTLVSILRKNRQSGGDNVKRIEKEGVSSKKTIASQPQSAQPLIYKQYEKHSDQYEEFKLFREEVALLFSSSQIKILNDGLVAEKQKVNVTVIKQHILNLLNPSQLSQLGNNIESIVDIKGLRSVVRFLINPLVLQKLDYTRGVLKEYANKERSSQQKTSPFTRNFGIQNRNNFSIMEPARMSNASNTFNYPNNASSKGESVNNTYKPASASTGSLNFNAGLSPHFSHLLHNNPNMQFLSGPAYQTSQLATNYNFNTSSGSQYNTQLQNFSVKLGLQQQQQQPNNELLQTSSPILQTQVHLSQSQLAYERMNRDISISRPVAPSQDLLNHSQLPNETMKKNLQNILPSHNL</sequence>
<evidence type="ECO:0000313" key="13">
    <source>
        <dbReference type="EMBL" id="KAJ3226970.1"/>
    </source>
</evidence>
<dbReference type="Gene3D" id="3.40.50.10810">
    <property type="entry name" value="Tandem AAA-ATPase domain"/>
    <property type="match status" value="1"/>
</dbReference>
<dbReference type="CDD" id="cd00024">
    <property type="entry name" value="CD_CSD"/>
    <property type="match status" value="1"/>
</dbReference>
<dbReference type="SMART" id="SM00249">
    <property type="entry name" value="PHD"/>
    <property type="match status" value="2"/>
</dbReference>
<comment type="subcellular location">
    <subcellularLocation>
        <location evidence="1">Nucleus</location>
    </subcellularLocation>
</comment>
<keyword evidence="2" id="KW-0479">Metal-binding</keyword>
<feature type="domain" description="Helicase C-terminal" evidence="12">
    <location>
        <begin position="868"/>
        <end position="1027"/>
    </location>
</feature>
<organism evidence="13 14">
    <name type="scientific">Clydaea vesicula</name>
    <dbReference type="NCBI Taxonomy" id="447962"/>
    <lineage>
        <taxon>Eukaryota</taxon>
        <taxon>Fungi</taxon>
        <taxon>Fungi incertae sedis</taxon>
        <taxon>Chytridiomycota</taxon>
        <taxon>Chytridiomycota incertae sedis</taxon>
        <taxon>Chytridiomycetes</taxon>
        <taxon>Lobulomycetales</taxon>
        <taxon>Lobulomycetaceae</taxon>
        <taxon>Clydaea</taxon>
    </lineage>
</organism>
<evidence type="ECO:0000256" key="10">
    <source>
        <dbReference type="SAM" id="MobiDB-lite"/>
    </source>
</evidence>
<evidence type="ECO:0000259" key="12">
    <source>
        <dbReference type="PROSITE" id="PS51194"/>
    </source>
</evidence>
<keyword evidence="3" id="KW-0547">Nucleotide-binding</keyword>
<accession>A0AAD5Y1F9</accession>
<feature type="compositionally biased region" description="Acidic residues" evidence="10">
    <location>
        <begin position="1200"/>
        <end position="1211"/>
    </location>
</feature>
<dbReference type="SMART" id="SM00490">
    <property type="entry name" value="HELICc"/>
    <property type="match status" value="1"/>
</dbReference>
<dbReference type="GO" id="GO:0016887">
    <property type="term" value="F:ATP hydrolysis activity"/>
    <property type="evidence" value="ECO:0007669"/>
    <property type="project" value="TreeGrafter"/>
</dbReference>
<dbReference type="Pfam" id="PF00271">
    <property type="entry name" value="Helicase_C"/>
    <property type="match status" value="1"/>
</dbReference>
<dbReference type="InterPro" id="IPR056616">
    <property type="entry name" value="Chromo_MIT1"/>
</dbReference>
<dbReference type="SUPFAM" id="SSF52540">
    <property type="entry name" value="P-loop containing nucleoside triphosphate hydrolases"/>
    <property type="match status" value="2"/>
</dbReference>
<dbReference type="Pfam" id="PF23615">
    <property type="entry name" value="Chromo_MIT1"/>
    <property type="match status" value="1"/>
</dbReference>
<dbReference type="PROSITE" id="PS51194">
    <property type="entry name" value="HELICASE_CTER"/>
    <property type="match status" value="1"/>
</dbReference>
<reference evidence="13" key="1">
    <citation type="submission" date="2020-05" db="EMBL/GenBank/DDBJ databases">
        <title>Phylogenomic resolution of chytrid fungi.</title>
        <authorList>
            <person name="Stajich J.E."/>
            <person name="Amses K."/>
            <person name="Simmons R."/>
            <person name="Seto K."/>
            <person name="Myers J."/>
            <person name="Bonds A."/>
            <person name="Quandt C.A."/>
            <person name="Barry K."/>
            <person name="Liu P."/>
            <person name="Grigoriev I."/>
            <person name="Longcore J.E."/>
            <person name="James T.Y."/>
        </authorList>
    </citation>
    <scope>NUCLEOTIDE SEQUENCE</scope>
    <source>
        <strain evidence="13">JEL0476</strain>
    </source>
</reference>
<evidence type="ECO:0000256" key="7">
    <source>
        <dbReference type="ARBA" id="ARBA00022840"/>
    </source>
</evidence>
<dbReference type="InterPro" id="IPR049730">
    <property type="entry name" value="SNF2/RAD54-like_C"/>
</dbReference>
<dbReference type="GO" id="GO:0005524">
    <property type="term" value="F:ATP binding"/>
    <property type="evidence" value="ECO:0007669"/>
    <property type="project" value="UniProtKB-KW"/>
</dbReference>
<dbReference type="InterPro" id="IPR016197">
    <property type="entry name" value="Chromo-like_dom_sf"/>
</dbReference>
<dbReference type="InterPro" id="IPR001965">
    <property type="entry name" value="Znf_PHD"/>
</dbReference>
<dbReference type="InterPro" id="IPR027417">
    <property type="entry name" value="P-loop_NTPase"/>
</dbReference>
<feature type="coiled-coil region" evidence="9">
    <location>
        <begin position="1062"/>
        <end position="1092"/>
    </location>
</feature>
<proteinExistence type="predicted"/>
<keyword evidence="8" id="KW-0539">Nucleus</keyword>
<keyword evidence="14" id="KW-1185">Reference proteome</keyword>
<dbReference type="InterPro" id="IPR038718">
    <property type="entry name" value="SNF2-like_sf"/>
</dbReference>
<evidence type="ECO:0000256" key="2">
    <source>
        <dbReference type="ARBA" id="ARBA00022723"/>
    </source>
</evidence>
<protein>
    <submittedName>
        <fullName evidence="13">Uncharacterized protein</fullName>
    </submittedName>
</protein>
<comment type="caution">
    <text evidence="13">The sequence shown here is derived from an EMBL/GenBank/DDBJ whole genome shotgun (WGS) entry which is preliminary data.</text>
</comment>
<dbReference type="GO" id="GO:0008270">
    <property type="term" value="F:zinc ion binding"/>
    <property type="evidence" value="ECO:0007669"/>
    <property type="project" value="UniProtKB-KW"/>
</dbReference>
<dbReference type="GO" id="GO:0003682">
    <property type="term" value="F:chromatin binding"/>
    <property type="evidence" value="ECO:0007669"/>
    <property type="project" value="TreeGrafter"/>
</dbReference>
<evidence type="ECO:0000256" key="9">
    <source>
        <dbReference type="SAM" id="Coils"/>
    </source>
</evidence>
<dbReference type="InterPro" id="IPR014001">
    <property type="entry name" value="Helicase_ATP-bd"/>
</dbReference>
<dbReference type="EMBL" id="JADGJW010000025">
    <property type="protein sequence ID" value="KAJ3226970.1"/>
    <property type="molecule type" value="Genomic_DNA"/>
</dbReference>
<dbReference type="PANTHER" id="PTHR45623">
    <property type="entry name" value="CHROMODOMAIN-HELICASE-DNA-BINDING PROTEIN 3-RELATED-RELATED"/>
    <property type="match status" value="1"/>
</dbReference>
<dbReference type="GO" id="GO:0000785">
    <property type="term" value="C:chromatin"/>
    <property type="evidence" value="ECO:0007669"/>
    <property type="project" value="TreeGrafter"/>
</dbReference>
<dbReference type="PROSITE" id="PS51192">
    <property type="entry name" value="HELICASE_ATP_BIND_1"/>
    <property type="match status" value="1"/>
</dbReference>
<feature type="compositionally biased region" description="Basic and acidic residues" evidence="10">
    <location>
        <begin position="101"/>
        <end position="136"/>
    </location>
</feature>
<feature type="region of interest" description="Disordered" evidence="10">
    <location>
        <begin position="101"/>
        <end position="142"/>
    </location>
</feature>
<evidence type="ECO:0000256" key="3">
    <source>
        <dbReference type="ARBA" id="ARBA00022741"/>
    </source>
</evidence>
<dbReference type="GO" id="GO:0042393">
    <property type="term" value="F:histone binding"/>
    <property type="evidence" value="ECO:0007669"/>
    <property type="project" value="TreeGrafter"/>
</dbReference>
<feature type="region of interest" description="Disordered" evidence="10">
    <location>
        <begin position="1188"/>
        <end position="1211"/>
    </location>
</feature>
<dbReference type="Gene3D" id="2.40.50.40">
    <property type="match status" value="2"/>
</dbReference>
<dbReference type="PANTHER" id="PTHR45623:SF17">
    <property type="entry name" value="CHROMODOMAIN-HELICASE-DNA-BINDING PROTEIN 3-RELATED"/>
    <property type="match status" value="1"/>
</dbReference>
<keyword evidence="4" id="KW-0863">Zinc-finger</keyword>
<dbReference type="CDD" id="cd18793">
    <property type="entry name" value="SF2_C_SNF"/>
    <property type="match status" value="1"/>
</dbReference>
<dbReference type="GO" id="GO:0140658">
    <property type="term" value="F:ATP-dependent chromatin remodeler activity"/>
    <property type="evidence" value="ECO:0007669"/>
    <property type="project" value="TreeGrafter"/>
</dbReference>
<dbReference type="GO" id="GO:0005634">
    <property type="term" value="C:nucleus"/>
    <property type="evidence" value="ECO:0007669"/>
    <property type="project" value="UniProtKB-SubCell"/>
</dbReference>
<keyword evidence="6" id="KW-0862">Zinc</keyword>
<dbReference type="CDD" id="cd17919">
    <property type="entry name" value="DEXHc_Snf"/>
    <property type="match status" value="1"/>
</dbReference>